<dbReference type="InterPro" id="IPR008406">
    <property type="entry name" value="DRM/ARP"/>
</dbReference>
<dbReference type="PANTHER" id="PTHR33565:SF1">
    <property type="entry name" value="DORMANCY-ASSOCIATED PROTEIN HOMOLOG 3"/>
    <property type="match status" value="1"/>
</dbReference>
<evidence type="ECO:0000256" key="1">
    <source>
        <dbReference type="ARBA" id="ARBA00010502"/>
    </source>
</evidence>
<feature type="region of interest" description="Disordered" evidence="2">
    <location>
        <begin position="116"/>
        <end position="147"/>
    </location>
</feature>
<dbReference type="EMBL" id="NMUH01000343">
    <property type="protein sequence ID" value="MQL77324.1"/>
    <property type="molecule type" value="Genomic_DNA"/>
</dbReference>
<protein>
    <submittedName>
        <fullName evidence="3">Uncharacterized protein</fullName>
    </submittedName>
</protein>
<comment type="similarity">
    <text evidence="1">Belongs to the DRM1/ARP family.</text>
</comment>
<feature type="compositionally biased region" description="Basic and acidic residues" evidence="2">
    <location>
        <begin position="182"/>
        <end position="214"/>
    </location>
</feature>
<evidence type="ECO:0000256" key="2">
    <source>
        <dbReference type="SAM" id="MobiDB-lite"/>
    </source>
</evidence>
<proteinExistence type="inferred from homology"/>
<dbReference type="OrthoDB" id="1912652at2759"/>
<feature type="region of interest" description="Disordered" evidence="2">
    <location>
        <begin position="173"/>
        <end position="238"/>
    </location>
</feature>
<feature type="compositionally biased region" description="Low complexity" evidence="2">
    <location>
        <begin position="224"/>
        <end position="234"/>
    </location>
</feature>
<name>A0A843U6H2_COLES</name>
<keyword evidence="4" id="KW-1185">Reference proteome</keyword>
<reference evidence="3" key="1">
    <citation type="submission" date="2017-07" db="EMBL/GenBank/DDBJ databases">
        <title>Taro Niue Genome Assembly and Annotation.</title>
        <authorList>
            <person name="Atibalentja N."/>
            <person name="Keating K."/>
            <person name="Fields C.J."/>
        </authorList>
    </citation>
    <scope>NUCLEOTIDE SEQUENCE</scope>
    <source>
        <strain evidence="3">Niue_2</strain>
        <tissue evidence="3">Leaf</tissue>
    </source>
</reference>
<evidence type="ECO:0000313" key="3">
    <source>
        <dbReference type="EMBL" id="MQL77324.1"/>
    </source>
</evidence>
<organism evidence="3 4">
    <name type="scientific">Colocasia esculenta</name>
    <name type="common">Wild taro</name>
    <name type="synonym">Arum esculentum</name>
    <dbReference type="NCBI Taxonomy" id="4460"/>
    <lineage>
        <taxon>Eukaryota</taxon>
        <taxon>Viridiplantae</taxon>
        <taxon>Streptophyta</taxon>
        <taxon>Embryophyta</taxon>
        <taxon>Tracheophyta</taxon>
        <taxon>Spermatophyta</taxon>
        <taxon>Magnoliopsida</taxon>
        <taxon>Liliopsida</taxon>
        <taxon>Araceae</taxon>
        <taxon>Aroideae</taxon>
        <taxon>Colocasieae</taxon>
        <taxon>Colocasia</taxon>
    </lineage>
</organism>
<dbReference type="Proteomes" id="UP000652761">
    <property type="component" value="Unassembled WGS sequence"/>
</dbReference>
<sequence>MGLLDKLWDDTVAGPRPDSGLGKLRKFPTFVAPRIDTSGKGWPVLVARSGGGLDPMPVLASVVSRFDLLIGVADGGGVFLVSAAEVTAEFGNGRASGGGEDSPEDTTPRVTRSIMIKRPTGSPAATPPESPAGSTPPLSPFFGTDLRKTGKSGTVDAAAQCRGTAAVCALLSRMTKSSSAPPREREAPRTGERRGGGLREWNRVRRKSTSDAFDRGAAGGSGSGSTIPTTPTAGVQPSRVAHPPFELCAVAAAEGGVRVCGWGLRRLLYICIEAAAAAAATAMADAIFYL</sequence>
<dbReference type="Pfam" id="PF05564">
    <property type="entry name" value="Auxin_repressed"/>
    <property type="match status" value="1"/>
</dbReference>
<evidence type="ECO:0000313" key="4">
    <source>
        <dbReference type="Proteomes" id="UP000652761"/>
    </source>
</evidence>
<gene>
    <name evidence="3" type="ORF">Taro_009736</name>
</gene>
<accession>A0A843U6H2</accession>
<dbReference type="AlphaFoldDB" id="A0A843U6H2"/>
<dbReference type="PANTHER" id="PTHR33565">
    <property type="entry name" value="DORMANCY-ASSOCIATED PROTEIN 1"/>
    <property type="match status" value="1"/>
</dbReference>
<comment type="caution">
    <text evidence="3">The sequence shown here is derived from an EMBL/GenBank/DDBJ whole genome shotgun (WGS) entry which is preliminary data.</text>
</comment>